<proteinExistence type="inferred from homology"/>
<dbReference type="PANTHER" id="PTHR11819:SF195">
    <property type="entry name" value="SODIUM_GLUCOSE COTRANSPORTER 4"/>
    <property type="match status" value="1"/>
</dbReference>
<keyword evidence="5 7" id="KW-0472">Membrane</keyword>
<evidence type="ECO:0000256" key="6">
    <source>
        <dbReference type="RuleBase" id="RU362091"/>
    </source>
</evidence>
<feature type="transmembrane region" description="Helical" evidence="7">
    <location>
        <begin position="240"/>
        <end position="263"/>
    </location>
</feature>
<evidence type="ECO:0000256" key="1">
    <source>
        <dbReference type="ARBA" id="ARBA00004141"/>
    </source>
</evidence>
<keyword evidence="3 7" id="KW-0812">Transmembrane</keyword>
<feature type="transmembrane region" description="Helical" evidence="7">
    <location>
        <begin position="83"/>
        <end position="104"/>
    </location>
</feature>
<dbReference type="InterPro" id="IPR001734">
    <property type="entry name" value="Na/solute_symporter"/>
</dbReference>
<dbReference type="Gene3D" id="1.20.1730.10">
    <property type="entry name" value="Sodium/glucose cotransporter"/>
    <property type="match status" value="1"/>
</dbReference>
<dbReference type="Proteomes" id="UP001597493">
    <property type="component" value="Unassembled WGS sequence"/>
</dbReference>
<evidence type="ECO:0000313" key="8">
    <source>
        <dbReference type="EMBL" id="MFD2659017.1"/>
    </source>
</evidence>
<dbReference type="PANTHER" id="PTHR11819">
    <property type="entry name" value="SOLUTE CARRIER FAMILY 5"/>
    <property type="match status" value="1"/>
</dbReference>
<gene>
    <name evidence="8" type="ORF">ACFSW5_01920</name>
</gene>
<feature type="transmembrane region" description="Helical" evidence="7">
    <location>
        <begin position="327"/>
        <end position="359"/>
    </location>
</feature>
<organism evidence="8 9">
    <name type="scientific">Paenibacillus thailandensis</name>
    <dbReference type="NCBI Taxonomy" id="393250"/>
    <lineage>
        <taxon>Bacteria</taxon>
        <taxon>Bacillati</taxon>
        <taxon>Bacillota</taxon>
        <taxon>Bacilli</taxon>
        <taxon>Bacillales</taxon>
        <taxon>Paenibacillaceae</taxon>
        <taxon>Paenibacillus</taxon>
    </lineage>
</organism>
<dbReference type="RefSeq" id="WP_379269144.1">
    <property type="nucleotide sequence ID" value="NZ_JBHUGT010000031.1"/>
</dbReference>
<feature type="transmembrane region" description="Helical" evidence="7">
    <location>
        <begin position="186"/>
        <end position="204"/>
    </location>
</feature>
<dbReference type="NCBIfam" id="TIGR00813">
    <property type="entry name" value="sss"/>
    <property type="match status" value="1"/>
</dbReference>
<feature type="transmembrane region" description="Helical" evidence="7">
    <location>
        <begin position="284"/>
        <end position="307"/>
    </location>
</feature>
<evidence type="ECO:0000256" key="7">
    <source>
        <dbReference type="SAM" id="Phobius"/>
    </source>
</evidence>
<dbReference type="Pfam" id="PF00474">
    <property type="entry name" value="SSF"/>
    <property type="match status" value="1"/>
</dbReference>
<dbReference type="PROSITE" id="PS50283">
    <property type="entry name" value="NA_SOLUT_SYMP_3"/>
    <property type="match status" value="1"/>
</dbReference>
<feature type="transmembrane region" description="Helical" evidence="7">
    <location>
        <begin position="153"/>
        <end position="174"/>
    </location>
</feature>
<feature type="transmembrane region" description="Helical" evidence="7">
    <location>
        <begin position="50"/>
        <end position="71"/>
    </location>
</feature>
<comment type="similarity">
    <text evidence="2 6">Belongs to the sodium:solute symporter (SSF) (TC 2.A.21) family.</text>
</comment>
<feature type="transmembrane region" description="Helical" evidence="7">
    <location>
        <begin position="468"/>
        <end position="489"/>
    </location>
</feature>
<accession>A0ABW5QRN8</accession>
<feature type="transmembrane region" description="Helical" evidence="7">
    <location>
        <begin position="380"/>
        <end position="400"/>
    </location>
</feature>
<evidence type="ECO:0000256" key="5">
    <source>
        <dbReference type="ARBA" id="ARBA00023136"/>
    </source>
</evidence>
<evidence type="ECO:0000256" key="4">
    <source>
        <dbReference type="ARBA" id="ARBA00022989"/>
    </source>
</evidence>
<feature type="transmembrane region" description="Helical" evidence="7">
    <location>
        <begin position="522"/>
        <end position="539"/>
    </location>
</feature>
<feature type="transmembrane region" description="Helical" evidence="7">
    <location>
        <begin position="125"/>
        <end position="147"/>
    </location>
</feature>
<comment type="subcellular location">
    <subcellularLocation>
        <location evidence="1">Membrane</location>
        <topology evidence="1">Multi-pass membrane protein</topology>
    </subcellularLocation>
</comment>
<feature type="transmembrane region" description="Helical" evidence="7">
    <location>
        <begin position="13"/>
        <end position="30"/>
    </location>
</feature>
<comment type="caution">
    <text evidence="8">The sequence shown here is derived from an EMBL/GenBank/DDBJ whole genome shotgun (WGS) entry which is preliminary data.</text>
</comment>
<sequence>MDKALFQPGLIDYAIIIVYFIFVLLVGFALKSKMKTGSDFFMSGRSVPGWITSLAFLSANLGAIEMLGYVGSTYQYGIMSAHFYWIGAVPAMVFLGLFMMPYYYGSKARSVPEFLKFRYNEATRAFNGISFAVMTVLMSGVSLYAMALILKVLLGWSMSTSILLAAVIVLVYVGIGGLTSSIYNEVIQFFLIWIGLLPVVFLSLRDLGGWDGLMSRIPETFSHMWQGTGSAATNGMQVEWLGIVLGLGFVLSFGYWTTDFLVVQRAMVAKDMTAARNTPIIASFFKMLMPVLIVVPGFAAYVLLPGLGPDSSIGSYDMALPLLMAEYYPTGLLGLGITALLASFMSGMAGNVTAFTTVWTYDIYQAYIKKDASDKHYLNMGRISTAVGIVISVGTAYIVMGFPSIMDYMQTLFGFFNAPVFAVFLLGMFWKRATGWGGFWGLVAGTGTAFALYFLLPADYYASAMAGNFWRAWWAFLAAFVVEIVVSLITKPKPESELKGLVYGVDGKIHDDSEVEWYRKPWVLGVAAIVMLVALNAWFY</sequence>
<evidence type="ECO:0000256" key="3">
    <source>
        <dbReference type="ARBA" id="ARBA00022692"/>
    </source>
</evidence>
<feature type="transmembrane region" description="Helical" evidence="7">
    <location>
        <begin position="437"/>
        <end position="456"/>
    </location>
</feature>
<dbReference type="EMBL" id="JBHUMY010000001">
    <property type="protein sequence ID" value="MFD2659017.1"/>
    <property type="molecule type" value="Genomic_DNA"/>
</dbReference>
<dbReference type="InterPro" id="IPR038377">
    <property type="entry name" value="Na/Glc_symporter_sf"/>
</dbReference>
<feature type="transmembrane region" description="Helical" evidence="7">
    <location>
        <begin position="412"/>
        <end position="430"/>
    </location>
</feature>
<dbReference type="CDD" id="cd11478">
    <property type="entry name" value="SLC5sbd_u2"/>
    <property type="match status" value="1"/>
</dbReference>
<keyword evidence="9" id="KW-1185">Reference proteome</keyword>
<name>A0ABW5QRN8_9BACL</name>
<reference evidence="9" key="1">
    <citation type="journal article" date="2019" name="Int. J. Syst. Evol. Microbiol.">
        <title>The Global Catalogue of Microorganisms (GCM) 10K type strain sequencing project: providing services to taxonomists for standard genome sequencing and annotation.</title>
        <authorList>
            <consortium name="The Broad Institute Genomics Platform"/>
            <consortium name="The Broad Institute Genome Sequencing Center for Infectious Disease"/>
            <person name="Wu L."/>
            <person name="Ma J."/>
        </authorList>
    </citation>
    <scope>NUCLEOTIDE SEQUENCE [LARGE SCALE GENOMIC DNA]</scope>
    <source>
        <strain evidence="9">TISTR 1827</strain>
    </source>
</reference>
<protein>
    <submittedName>
        <fullName evidence="8">Sodium:solute symporter family protein</fullName>
    </submittedName>
</protein>
<evidence type="ECO:0000256" key="2">
    <source>
        <dbReference type="ARBA" id="ARBA00006434"/>
    </source>
</evidence>
<evidence type="ECO:0000313" key="9">
    <source>
        <dbReference type="Proteomes" id="UP001597493"/>
    </source>
</evidence>
<keyword evidence="4 7" id="KW-1133">Transmembrane helix</keyword>